<dbReference type="EMBL" id="BLAY01000160">
    <property type="protein sequence ID" value="GET42358.1"/>
    <property type="molecule type" value="Genomic_DNA"/>
</dbReference>
<dbReference type="InterPro" id="IPR010095">
    <property type="entry name" value="Cas12f1-like_TNB"/>
</dbReference>
<dbReference type="Pfam" id="PF07282">
    <property type="entry name" value="Cas12f1-like_TNB"/>
    <property type="match status" value="1"/>
</dbReference>
<keyword evidence="4" id="KW-0238">DNA-binding</keyword>
<keyword evidence="3" id="KW-0815">Transposition</keyword>
<organism evidence="9 10">
    <name type="scientific">Microseira wollei NIES-4236</name>
    <dbReference type="NCBI Taxonomy" id="2530354"/>
    <lineage>
        <taxon>Bacteria</taxon>
        <taxon>Bacillati</taxon>
        <taxon>Cyanobacteriota</taxon>
        <taxon>Cyanophyceae</taxon>
        <taxon>Oscillatoriophycideae</taxon>
        <taxon>Aerosakkonematales</taxon>
        <taxon>Aerosakkonemataceae</taxon>
        <taxon>Microseira</taxon>
    </lineage>
</organism>
<feature type="domain" description="Probable transposase IS891/IS1136/IS1341" evidence="7">
    <location>
        <begin position="6"/>
        <end position="122"/>
    </location>
</feature>
<dbReference type="NCBIfam" id="TIGR01766">
    <property type="entry name" value="IS200/IS605 family accessory protein TnpB-like domain"/>
    <property type="match status" value="1"/>
</dbReference>
<dbReference type="Proteomes" id="UP001050975">
    <property type="component" value="Unassembled WGS sequence"/>
</dbReference>
<evidence type="ECO:0000256" key="5">
    <source>
        <dbReference type="ARBA" id="ARBA00023172"/>
    </source>
</evidence>
<comment type="similarity">
    <text evidence="1">In the C-terminal section; belongs to the transposase 35 family.</text>
</comment>
<evidence type="ECO:0000313" key="9">
    <source>
        <dbReference type="EMBL" id="GET42358.1"/>
    </source>
</evidence>
<dbReference type="PANTHER" id="PTHR30405">
    <property type="entry name" value="TRANSPOSASE"/>
    <property type="match status" value="1"/>
</dbReference>
<dbReference type="GO" id="GO:0003677">
    <property type="term" value="F:DNA binding"/>
    <property type="evidence" value="ECO:0007669"/>
    <property type="project" value="UniProtKB-KW"/>
</dbReference>
<dbReference type="InterPro" id="IPR051399">
    <property type="entry name" value="RNA-guided_DNA_endo/Transpos"/>
</dbReference>
<comment type="caution">
    <text evidence="9">The sequence shown here is derived from an EMBL/GenBank/DDBJ whole genome shotgun (WGS) entry which is preliminary data.</text>
</comment>
<evidence type="ECO:0000313" key="10">
    <source>
        <dbReference type="Proteomes" id="UP001050975"/>
    </source>
</evidence>
<dbReference type="GO" id="GO:0006310">
    <property type="term" value="P:DNA recombination"/>
    <property type="evidence" value="ECO:0007669"/>
    <property type="project" value="UniProtKB-KW"/>
</dbReference>
<reference evidence="9" key="1">
    <citation type="submission" date="2019-10" db="EMBL/GenBank/DDBJ databases">
        <title>Draft genome sequece of Microseira wollei NIES-4236.</title>
        <authorList>
            <person name="Yamaguchi H."/>
            <person name="Suzuki S."/>
            <person name="Kawachi M."/>
        </authorList>
    </citation>
    <scope>NUCLEOTIDE SEQUENCE</scope>
    <source>
        <strain evidence="9">NIES-4236</strain>
    </source>
</reference>
<evidence type="ECO:0000256" key="4">
    <source>
        <dbReference type="ARBA" id="ARBA00023125"/>
    </source>
</evidence>
<evidence type="ECO:0000256" key="3">
    <source>
        <dbReference type="ARBA" id="ARBA00022578"/>
    </source>
</evidence>
<name>A0AAV3XL93_9CYAN</name>
<evidence type="ECO:0000256" key="6">
    <source>
        <dbReference type="SAM" id="MobiDB-lite"/>
    </source>
</evidence>
<evidence type="ECO:0000256" key="1">
    <source>
        <dbReference type="ARBA" id="ARBA00008761"/>
    </source>
</evidence>
<dbReference type="AlphaFoldDB" id="A0AAV3XL93"/>
<dbReference type="NCBIfam" id="NF040570">
    <property type="entry name" value="guided_TnpB"/>
    <property type="match status" value="1"/>
</dbReference>
<comment type="similarity">
    <text evidence="2">In the N-terminal section; belongs to the transposase 2 family.</text>
</comment>
<dbReference type="GO" id="GO:0032196">
    <property type="term" value="P:transposition"/>
    <property type="evidence" value="ECO:0007669"/>
    <property type="project" value="UniProtKB-KW"/>
</dbReference>
<sequence length="236" mass="26638">MHAYVDKVPPLLQKVQSVGIDLGVKCFATLSDGSKIVAPHSLKKALTKLSKEQWYNRNKRLGNRSEGIKASNNALKYYQRLAKRHARIANIRRDFLQKTTTDISRNYYQIRIEDINVAGMIANQKLADAISSLGFYEFRRMLVYKATFFGTQLELVDRWFPSSKTCSCCGNVQPMPLTERVYRCGKCGISIERDLNAAQNLENAPTVRVRAASAEFTPVDQKEPTPLPETASFPSN</sequence>
<accession>A0AAV3XL93</accession>
<dbReference type="Pfam" id="PF01385">
    <property type="entry name" value="OrfB_IS605"/>
    <property type="match status" value="1"/>
</dbReference>
<feature type="domain" description="Cas12f1-like TNB" evidence="8">
    <location>
        <begin position="135"/>
        <end position="201"/>
    </location>
</feature>
<evidence type="ECO:0000259" key="8">
    <source>
        <dbReference type="Pfam" id="PF07282"/>
    </source>
</evidence>
<dbReference type="PANTHER" id="PTHR30405:SF25">
    <property type="entry name" value="RNA-GUIDED DNA ENDONUCLEASE INSQ-RELATED"/>
    <property type="match status" value="1"/>
</dbReference>
<protein>
    <submittedName>
        <fullName evidence="9">IS605 family transposase OrfB</fullName>
    </submittedName>
</protein>
<keyword evidence="5" id="KW-0233">DNA recombination</keyword>
<evidence type="ECO:0000259" key="7">
    <source>
        <dbReference type="Pfam" id="PF01385"/>
    </source>
</evidence>
<feature type="region of interest" description="Disordered" evidence="6">
    <location>
        <begin position="215"/>
        <end position="236"/>
    </location>
</feature>
<dbReference type="InterPro" id="IPR001959">
    <property type="entry name" value="Transposase"/>
</dbReference>
<proteinExistence type="inferred from homology"/>
<evidence type="ECO:0000256" key="2">
    <source>
        <dbReference type="ARBA" id="ARBA00011044"/>
    </source>
</evidence>
<gene>
    <name evidence="9" type="ORF">MiSe_71750</name>
</gene>
<keyword evidence="10" id="KW-1185">Reference proteome</keyword>